<proteinExistence type="predicted"/>
<evidence type="ECO:0000313" key="3">
    <source>
        <dbReference type="Proteomes" id="UP001341840"/>
    </source>
</evidence>
<feature type="coiled-coil region" evidence="1">
    <location>
        <begin position="214"/>
        <end position="276"/>
    </location>
</feature>
<accession>A0ABU6RJ46</accession>
<reference evidence="2 3" key="1">
    <citation type="journal article" date="2023" name="Plants (Basel)">
        <title>Bridging the Gap: Combining Genomics and Transcriptomics Approaches to Understand Stylosanthes scabra, an Orphan Legume from the Brazilian Caatinga.</title>
        <authorList>
            <person name="Ferreira-Neto J.R.C."/>
            <person name="da Silva M.D."/>
            <person name="Binneck E."/>
            <person name="de Melo N.F."/>
            <person name="da Silva R.H."/>
            <person name="de Melo A.L.T.M."/>
            <person name="Pandolfi V."/>
            <person name="Bustamante F.O."/>
            <person name="Brasileiro-Vidal A.C."/>
            <person name="Benko-Iseppon A.M."/>
        </authorList>
    </citation>
    <scope>NUCLEOTIDE SEQUENCE [LARGE SCALE GENOMIC DNA]</scope>
    <source>
        <tissue evidence="2">Leaves</tissue>
    </source>
</reference>
<gene>
    <name evidence="2" type="ORF">PIB30_055955</name>
</gene>
<protein>
    <submittedName>
        <fullName evidence="2">Uncharacterized protein</fullName>
    </submittedName>
</protein>
<name>A0ABU6RJ46_9FABA</name>
<dbReference type="EMBL" id="JASCZI010030650">
    <property type="protein sequence ID" value="MED6124102.1"/>
    <property type="molecule type" value="Genomic_DNA"/>
</dbReference>
<keyword evidence="1" id="KW-0175">Coiled coil</keyword>
<dbReference type="Proteomes" id="UP001341840">
    <property type="component" value="Unassembled WGS sequence"/>
</dbReference>
<evidence type="ECO:0000313" key="2">
    <source>
        <dbReference type="EMBL" id="MED6124102.1"/>
    </source>
</evidence>
<sequence length="338" mass="38011">MKGKPRNDELDRNREPFLTRYTRVIERKHNRVRFLLLDSVIYSHHSLGVVSSTFDLIGHEDMPTFKCGQKDIDATLKIDEKGDDPSPVFGIFKLGCTSVTHSKSKSDCGPDKAVVMNQVLSCLNHSLEKILASAEIKTQFLEATSFLNQHVSSEVSSLENLMEELFNSHTLLESSLENLCSATAELSKHKKEVAKCKDALSKVKPLVEMGTAKEQETESTKQTQSVRVEQLEKELAVAKQLLADTQIGLAKIKATNNNLKHKMAKFEQKKSSSNSKCVLALKAMEEAEAKHKQAVETSTRLANVKRSLNLPFDLFLINELCNFGNFMYSFEHFIDIFI</sequence>
<keyword evidence="3" id="KW-1185">Reference proteome</keyword>
<organism evidence="2 3">
    <name type="scientific">Stylosanthes scabra</name>
    <dbReference type="NCBI Taxonomy" id="79078"/>
    <lineage>
        <taxon>Eukaryota</taxon>
        <taxon>Viridiplantae</taxon>
        <taxon>Streptophyta</taxon>
        <taxon>Embryophyta</taxon>
        <taxon>Tracheophyta</taxon>
        <taxon>Spermatophyta</taxon>
        <taxon>Magnoliopsida</taxon>
        <taxon>eudicotyledons</taxon>
        <taxon>Gunneridae</taxon>
        <taxon>Pentapetalae</taxon>
        <taxon>rosids</taxon>
        <taxon>fabids</taxon>
        <taxon>Fabales</taxon>
        <taxon>Fabaceae</taxon>
        <taxon>Papilionoideae</taxon>
        <taxon>50 kb inversion clade</taxon>
        <taxon>dalbergioids sensu lato</taxon>
        <taxon>Dalbergieae</taxon>
        <taxon>Pterocarpus clade</taxon>
        <taxon>Stylosanthes</taxon>
    </lineage>
</organism>
<comment type="caution">
    <text evidence="2">The sequence shown here is derived from an EMBL/GenBank/DDBJ whole genome shotgun (WGS) entry which is preliminary data.</text>
</comment>
<evidence type="ECO:0000256" key="1">
    <source>
        <dbReference type="SAM" id="Coils"/>
    </source>
</evidence>